<reference evidence="1 2" key="1">
    <citation type="submission" date="2017-11" db="EMBL/GenBank/DDBJ databases">
        <title>Complete genome of a free-living desiccation-tolerant cyanobacterium and its photosynthetic adaptation to extreme terrestrial habitat.</title>
        <authorList>
            <person name="Shang J."/>
        </authorList>
    </citation>
    <scope>NUCLEOTIDE SEQUENCE [LARGE SCALE GENOMIC DNA]</scope>
    <source>
        <strain evidence="1 2">CCNUN1</strain>
        <plasmid evidence="2">pnfsy07</plasmid>
    </source>
</reference>
<name>A0A2K8T8Z3_9NOSO</name>
<evidence type="ECO:0000313" key="1">
    <source>
        <dbReference type="EMBL" id="AUB44053.1"/>
    </source>
</evidence>
<geneLocation type="plasmid" evidence="2">
    <name>pnfsy07</name>
</geneLocation>
<dbReference type="Proteomes" id="UP000232003">
    <property type="component" value="Plasmid pNFSY07"/>
</dbReference>
<proteinExistence type="predicted"/>
<organism evidence="1 2">
    <name type="scientific">Nostoc flagelliforme CCNUN1</name>
    <dbReference type="NCBI Taxonomy" id="2038116"/>
    <lineage>
        <taxon>Bacteria</taxon>
        <taxon>Bacillati</taxon>
        <taxon>Cyanobacteriota</taxon>
        <taxon>Cyanophyceae</taxon>
        <taxon>Nostocales</taxon>
        <taxon>Nostocaceae</taxon>
        <taxon>Nostoc</taxon>
    </lineage>
</organism>
<protein>
    <submittedName>
        <fullName evidence="1">Uncharacterized protein</fullName>
    </submittedName>
</protein>
<gene>
    <name evidence="1" type="ORF">COO91_10269</name>
</gene>
<accession>A0A2K8T8Z3</accession>
<dbReference type="KEGG" id="nfl:COO91_10269"/>
<keyword evidence="1" id="KW-0614">Plasmid</keyword>
<dbReference type="EMBL" id="CP024792">
    <property type="protein sequence ID" value="AUB44053.1"/>
    <property type="molecule type" value="Genomic_DNA"/>
</dbReference>
<keyword evidence="2" id="KW-1185">Reference proteome</keyword>
<sequence length="40" mass="4413">MLRTLEKGETGQVRSPAGDSTCVYTIGYLLQSRLLTNPNE</sequence>
<dbReference type="AlphaFoldDB" id="A0A2K8T8Z3"/>
<evidence type="ECO:0000313" key="2">
    <source>
        <dbReference type="Proteomes" id="UP000232003"/>
    </source>
</evidence>